<evidence type="ECO:0008006" key="5">
    <source>
        <dbReference type="Google" id="ProtNLM"/>
    </source>
</evidence>
<feature type="compositionally biased region" description="Low complexity" evidence="1">
    <location>
        <begin position="84"/>
        <end position="127"/>
    </location>
</feature>
<evidence type="ECO:0000313" key="3">
    <source>
        <dbReference type="EMBL" id="KAF2441623.1"/>
    </source>
</evidence>
<keyword evidence="4" id="KW-1185">Reference proteome</keyword>
<feature type="signal peptide" evidence="2">
    <location>
        <begin position="1"/>
        <end position="20"/>
    </location>
</feature>
<dbReference type="EMBL" id="MU001505">
    <property type="protein sequence ID" value="KAF2441623.1"/>
    <property type="molecule type" value="Genomic_DNA"/>
</dbReference>
<comment type="caution">
    <text evidence="3">The sequence shown here is derived from an EMBL/GenBank/DDBJ whole genome shotgun (WGS) entry which is preliminary data.</text>
</comment>
<name>A0A9P4U9V2_9PLEO</name>
<evidence type="ECO:0000256" key="1">
    <source>
        <dbReference type="SAM" id="MobiDB-lite"/>
    </source>
</evidence>
<dbReference type="AlphaFoldDB" id="A0A9P4U9V2"/>
<feature type="region of interest" description="Disordered" evidence="1">
    <location>
        <begin position="82"/>
        <end position="144"/>
    </location>
</feature>
<proteinExistence type="predicted"/>
<keyword evidence="2" id="KW-0732">Signal</keyword>
<dbReference type="OrthoDB" id="4776947at2759"/>
<feature type="compositionally biased region" description="Polar residues" evidence="1">
    <location>
        <begin position="129"/>
        <end position="144"/>
    </location>
</feature>
<dbReference type="Proteomes" id="UP000799764">
    <property type="component" value="Unassembled WGS sequence"/>
</dbReference>
<organism evidence="3 4">
    <name type="scientific">Karstenula rhodostoma CBS 690.94</name>
    <dbReference type="NCBI Taxonomy" id="1392251"/>
    <lineage>
        <taxon>Eukaryota</taxon>
        <taxon>Fungi</taxon>
        <taxon>Dikarya</taxon>
        <taxon>Ascomycota</taxon>
        <taxon>Pezizomycotina</taxon>
        <taxon>Dothideomycetes</taxon>
        <taxon>Pleosporomycetidae</taxon>
        <taxon>Pleosporales</taxon>
        <taxon>Massarineae</taxon>
        <taxon>Didymosphaeriaceae</taxon>
        <taxon>Karstenula</taxon>
    </lineage>
</organism>
<accession>A0A9P4U9V2</accession>
<gene>
    <name evidence="3" type="ORF">P171DRAFT_434278</name>
</gene>
<feature type="chain" id="PRO_5040374379" description="Extracellular membrane protein CFEM domain-containing protein" evidence="2">
    <location>
        <begin position="21"/>
        <end position="170"/>
    </location>
</feature>
<reference evidence="3" key="1">
    <citation type="journal article" date="2020" name="Stud. Mycol.">
        <title>101 Dothideomycetes genomes: a test case for predicting lifestyles and emergence of pathogens.</title>
        <authorList>
            <person name="Haridas S."/>
            <person name="Albert R."/>
            <person name="Binder M."/>
            <person name="Bloem J."/>
            <person name="Labutti K."/>
            <person name="Salamov A."/>
            <person name="Andreopoulos B."/>
            <person name="Baker S."/>
            <person name="Barry K."/>
            <person name="Bills G."/>
            <person name="Bluhm B."/>
            <person name="Cannon C."/>
            <person name="Castanera R."/>
            <person name="Culley D."/>
            <person name="Daum C."/>
            <person name="Ezra D."/>
            <person name="Gonzalez J."/>
            <person name="Henrissat B."/>
            <person name="Kuo A."/>
            <person name="Liang C."/>
            <person name="Lipzen A."/>
            <person name="Lutzoni F."/>
            <person name="Magnuson J."/>
            <person name="Mondo S."/>
            <person name="Nolan M."/>
            <person name="Ohm R."/>
            <person name="Pangilinan J."/>
            <person name="Park H.-J."/>
            <person name="Ramirez L."/>
            <person name="Alfaro M."/>
            <person name="Sun H."/>
            <person name="Tritt A."/>
            <person name="Yoshinaga Y."/>
            <person name="Zwiers L.-H."/>
            <person name="Turgeon B."/>
            <person name="Goodwin S."/>
            <person name="Spatafora J."/>
            <person name="Crous P."/>
            <person name="Grigoriev I."/>
        </authorList>
    </citation>
    <scope>NUCLEOTIDE SEQUENCE</scope>
    <source>
        <strain evidence="3">CBS 690.94</strain>
    </source>
</reference>
<evidence type="ECO:0000313" key="4">
    <source>
        <dbReference type="Proteomes" id="UP000799764"/>
    </source>
</evidence>
<evidence type="ECO:0000256" key="2">
    <source>
        <dbReference type="SAM" id="SignalP"/>
    </source>
</evidence>
<sequence length="170" mass="16052">MFSKAFFAVAFAAVASVASAASPPGCLLGAVNTYDTPSDIKAVCSAKDITTQISQKCGKKAEDALAALADICNDAGVKVSTKLPTSASGTASGTASPTGTGASSKSSATGTAHSTGSASPSSSSGTTEDAANSPSGTASSQPAENTGAAGALEVSAAALLAGLGIFVAAL</sequence>
<protein>
    <recommendedName>
        <fullName evidence="5">Extracellular membrane protein CFEM domain-containing protein</fullName>
    </recommendedName>
</protein>